<dbReference type="AlphaFoldDB" id="A0A166Q173"/>
<organism evidence="2">
    <name type="scientific">Athelia psychrophila</name>
    <dbReference type="NCBI Taxonomy" id="1759441"/>
    <lineage>
        <taxon>Eukaryota</taxon>
        <taxon>Fungi</taxon>
        <taxon>Dikarya</taxon>
        <taxon>Basidiomycota</taxon>
        <taxon>Agaricomycotina</taxon>
        <taxon>Agaricomycetes</taxon>
        <taxon>Agaricomycetidae</taxon>
        <taxon>Atheliales</taxon>
        <taxon>Atheliaceae</taxon>
        <taxon>Athelia</taxon>
    </lineage>
</organism>
<proteinExistence type="predicted"/>
<name>A0A166Q173_9AGAM</name>
<evidence type="ECO:0000256" key="1">
    <source>
        <dbReference type="SAM" id="MobiDB-lite"/>
    </source>
</evidence>
<accession>A0A166Q173</accession>
<reference evidence="2" key="1">
    <citation type="journal article" date="2016" name="Mol. Biol. Evol.">
        <title>Comparative Genomics of Early-Diverging Mushroom-Forming Fungi Provides Insights into the Origins of Lignocellulose Decay Capabilities.</title>
        <authorList>
            <person name="Nagy L.G."/>
            <person name="Riley R."/>
            <person name="Tritt A."/>
            <person name="Adam C."/>
            <person name="Daum C."/>
            <person name="Floudas D."/>
            <person name="Sun H."/>
            <person name="Yadav J.S."/>
            <person name="Pangilinan J."/>
            <person name="Larsson K.H."/>
            <person name="Matsuura K."/>
            <person name="Barry K."/>
            <person name="Labutti K."/>
            <person name="Kuo R."/>
            <person name="Ohm R.A."/>
            <person name="Bhattacharya S.S."/>
            <person name="Shirouzu T."/>
            <person name="Yoshinaga Y."/>
            <person name="Martin F.M."/>
            <person name="Grigoriev I.V."/>
            <person name="Hibbett D.S."/>
        </authorList>
    </citation>
    <scope>NUCLEOTIDE SEQUENCE [LARGE SCALE GENOMIC DNA]</scope>
    <source>
        <strain evidence="2">CBS 109695</strain>
    </source>
</reference>
<evidence type="ECO:0000313" key="2">
    <source>
        <dbReference type="EMBL" id="KZP26655.1"/>
    </source>
</evidence>
<protein>
    <submittedName>
        <fullName evidence="2">Uncharacterized protein</fullName>
    </submittedName>
</protein>
<dbReference type="EMBL" id="KV417513">
    <property type="protein sequence ID" value="KZP26655.1"/>
    <property type="molecule type" value="Genomic_DNA"/>
</dbReference>
<gene>
    <name evidence="2" type="ORF">FIBSPDRAFT_854711</name>
</gene>
<sequence>MSLSDGNLALLGRWLAIDYCFRLWLLVIGQRLLSTLSTGYCNWLLVGASHRRTVNRGSDGDGAPQTEREVRISPTPANLPLRPIATRG</sequence>
<feature type="region of interest" description="Disordered" evidence="1">
    <location>
        <begin position="55"/>
        <end position="88"/>
    </location>
</feature>